<comment type="similarity">
    <text evidence="2 7">Belongs to the PhoU family.</text>
</comment>
<evidence type="ECO:0000256" key="2">
    <source>
        <dbReference type="ARBA" id="ARBA00008107"/>
    </source>
</evidence>
<dbReference type="GO" id="GO:0006817">
    <property type="term" value="P:phosphate ion transport"/>
    <property type="evidence" value="ECO:0007669"/>
    <property type="project" value="UniProtKB-KW"/>
</dbReference>
<dbReference type="NCBIfam" id="TIGR02135">
    <property type="entry name" value="phoU_full"/>
    <property type="match status" value="1"/>
</dbReference>
<dbReference type="GeneID" id="69059562"/>
<dbReference type="Gene3D" id="1.20.58.220">
    <property type="entry name" value="Phosphate transport system protein phou homolog 2, domain 2"/>
    <property type="match status" value="1"/>
</dbReference>
<comment type="function">
    <text evidence="7">Plays a role in the regulation of phosphate uptake.</text>
</comment>
<evidence type="ECO:0000256" key="7">
    <source>
        <dbReference type="PIRNR" id="PIRNR003107"/>
    </source>
</evidence>
<dbReference type="EMBL" id="CP047121">
    <property type="protein sequence ID" value="QHB53296.1"/>
    <property type="molecule type" value="Genomic_DNA"/>
</dbReference>
<dbReference type="RefSeq" id="WP_003550928.1">
    <property type="nucleotide sequence ID" value="NZ_CABKOL010000106.1"/>
</dbReference>
<dbReference type="PANTHER" id="PTHR42930:SF3">
    <property type="entry name" value="PHOSPHATE-SPECIFIC TRANSPORT SYSTEM ACCESSORY PROTEIN PHOU"/>
    <property type="match status" value="1"/>
</dbReference>
<comment type="subunit">
    <text evidence="3 7">Homodimer.</text>
</comment>
<dbReference type="PIRSF" id="PIRSF003107">
    <property type="entry name" value="PhoU"/>
    <property type="match status" value="1"/>
</dbReference>
<evidence type="ECO:0000313" key="9">
    <source>
        <dbReference type="EMBL" id="QHB53296.1"/>
    </source>
</evidence>
<proteinExistence type="inferred from homology"/>
<dbReference type="InterPro" id="IPR026022">
    <property type="entry name" value="PhoU_dom"/>
</dbReference>
<dbReference type="GO" id="GO:0045936">
    <property type="term" value="P:negative regulation of phosphate metabolic process"/>
    <property type="evidence" value="ECO:0007669"/>
    <property type="project" value="InterPro"/>
</dbReference>
<evidence type="ECO:0000256" key="6">
    <source>
        <dbReference type="ARBA" id="ARBA00022592"/>
    </source>
</evidence>
<protein>
    <recommendedName>
        <fullName evidence="7">Phosphate-specific transport system accessory protein PhoU</fullName>
    </recommendedName>
</protein>
<evidence type="ECO:0000256" key="1">
    <source>
        <dbReference type="ARBA" id="ARBA00004496"/>
    </source>
</evidence>
<dbReference type="GO" id="GO:0030643">
    <property type="term" value="P:intracellular phosphate ion homeostasis"/>
    <property type="evidence" value="ECO:0007669"/>
    <property type="project" value="InterPro"/>
</dbReference>
<dbReference type="InterPro" id="IPR038078">
    <property type="entry name" value="PhoU-like_sf"/>
</dbReference>
<evidence type="ECO:0000256" key="5">
    <source>
        <dbReference type="ARBA" id="ARBA00022490"/>
    </source>
</evidence>
<dbReference type="SUPFAM" id="SSF109755">
    <property type="entry name" value="PhoU-like"/>
    <property type="match status" value="1"/>
</dbReference>
<dbReference type="AlphaFoldDB" id="A0A6P1E7A8"/>
<name>A0A6P1E7A8_LENHI</name>
<gene>
    <name evidence="9" type="primary">phoU</name>
    <name evidence="9" type="ORF">GQR93_14400</name>
</gene>
<dbReference type="SMR" id="A0A6P1E7A8"/>
<accession>A0A6P1E7A8</accession>
<dbReference type="Proteomes" id="UP000465035">
    <property type="component" value="Chromosome"/>
</dbReference>
<dbReference type="GO" id="GO:0005737">
    <property type="term" value="C:cytoplasm"/>
    <property type="evidence" value="ECO:0007669"/>
    <property type="project" value="UniProtKB-SubCell"/>
</dbReference>
<dbReference type="Pfam" id="PF01895">
    <property type="entry name" value="PhoU"/>
    <property type="match status" value="2"/>
</dbReference>
<dbReference type="InterPro" id="IPR028366">
    <property type="entry name" value="PhoU"/>
</dbReference>
<evidence type="ECO:0000256" key="3">
    <source>
        <dbReference type="ARBA" id="ARBA00011738"/>
    </source>
</evidence>
<evidence type="ECO:0000259" key="8">
    <source>
        <dbReference type="Pfam" id="PF01895"/>
    </source>
</evidence>
<organism evidence="9 10">
    <name type="scientific">Lentilactobacillus hilgardii</name>
    <name type="common">Lactobacillus hilgardii</name>
    <dbReference type="NCBI Taxonomy" id="1588"/>
    <lineage>
        <taxon>Bacteria</taxon>
        <taxon>Bacillati</taxon>
        <taxon>Bacillota</taxon>
        <taxon>Bacilli</taxon>
        <taxon>Lactobacillales</taxon>
        <taxon>Lactobacillaceae</taxon>
        <taxon>Lentilactobacillus</taxon>
    </lineage>
</organism>
<feature type="domain" description="PhoU" evidence="8">
    <location>
        <begin position="120"/>
        <end position="205"/>
    </location>
</feature>
<evidence type="ECO:0000313" key="10">
    <source>
        <dbReference type="Proteomes" id="UP000465035"/>
    </source>
</evidence>
<feature type="domain" description="PhoU" evidence="8">
    <location>
        <begin position="17"/>
        <end position="103"/>
    </location>
</feature>
<keyword evidence="6 7" id="KW-0592">Phosphate transport</keyword>
<evidence type="ECO:0000256" key="4">
    <source>
        <dbReference type="ARBA" id="ARBA00022448"/>
    </source>
</evidence>
<keyword evidence="5 7" id="KW-0963">Cytoplasm</keyword>
<sequence>MRALFGDELKKLHGRFVEMGLNISEQIYNSTQAFIEHDKKLAQEVIDADNNTNGEEMDLEKQALKLIALQQPVATDFRVIISILKASSDLERVGDHAVSIARETIRMKGQARIPGVEKEIAQMTDQVRDMLEKALDAYSKNDELAARNLSKEDVDVDKQYLLIRDEITKAVHNDTETVQSSASYFMVIRLLERIGDHIVNLAEWIVYSASGKIVELNPGKANPELVRRLYSGVMGARQPEK</sequence>
<dbReference type="PANTHER" id="PTHR42930">
    <property type="entry name" value="PHOSPHATE-SPECIFIC TRANSPORT SYSTEM ACCESSORY PROTEIN PHOU"/>
    <property type="match status" value="1"/>
</dbReference>
<comment type="subcellular location">
    <subcellularLocation>
        <location evidence="1 7">Cytoplasm</location>
    </subcellularLocation>
</comment>
<reference evidence="9 10" key="1">
    <citation type="submission" date="2019-12" db="EMBL/GenBank/DDBJ databases">
        <title>Lactobacillus hilgardii FLUB.</title>
        <authorList>
            <person name="Gustaw K."/>
        </authorList>
    </citation>
    <scope>NUCLEOTIDE SEQUENCE [LARGE SCALE GENOMIC DNA]</scope>
    <source>
        <strain evidence="9 10">FLUB</strain>
    </source>
</reference>
<keyword evidence="4 7" id="KW-0813">Transport</keyword>
<dbReference type="FunFam" id="1.20.58.220:FF:000004">
    <property type="entry name" value="Phosphate-specific transport system accessory protein PhoU"/>
    <property type="match status" value="1"/>
</dbReference>